<evidence type="ECO:0000313" key="2">
    <source>
        <dbReference type="Proteomes" id="UP000006365"/>
    </source>
</evidence>
<name>A0A7U3YNM2_DESPD</name>
<dbReference type="EMBL" id="CP002364">
    <property type="protein sequence ID" value="ADW18696.1"/>
    <property type="molecule type" value="Genomic_DNA"/>
</dbReference>
<dbReference type="Proteomes" id="UP000006365">
    <property type="component" value="Chromosome"/>
</dbReference>
<dbReference type="AlphaFoldDB" id="A0A7U3YNM2"/>
<keyword evidence="2" id="KW-1185">Reference proteome</keyword>
<evidence type="ECO:0000313" key="1">
    <source>
        <dbReference type="EMBL" id="ADW18696.1"/>
    </source>
</evidence>
<reference evidence="1 2" key="1">
    <citation type="journal article" date="2011" name="Stand. Genomic Sci.">
        <title>Complete genome sequence of Desulfobulbus propionicus type strain (1pr3).</title>
        <authorList>
            <person name="Pagani I."/>
            <person name="Lapidus A."/>
            <person name="Nolan M."/>
            <person name="Lucas S."/>
            <person name="Hammon N."/>
            <person name="Deshpande S."/>
            <person name="Cheng J.F."/>
            <person name="Chertkov O."/>
            <person name="Davenport K."/>
            <person name="Tapia R."/>
            <person name="Han C."/>
            <person name="Goodwin L."/>
            <person name="Pitluck S."/>
            <person name="Liolios K."/>
            <person name="Mavromatis K."/>
            <person name="Ivanova N."/>
            <person name="Mikhailova N."/>
            <person name="Pati A."/>
            <person name="Chen A."/>
            <person name="Palaniappan K."/>
            <person name="Land M."/>
            <person name="Hauser L."/>
            <person name="Chang Y.J."/>
            <person name="Jeffries C.D."/>
            <person name="Detter J.C."/>
            <person name="Brambilla E."/>
            <person name="Kannan K.P."/>
            <person name="Djao O.D."/>
            <person name="Rohde M."/>
            <person name="Pukall R."/>
            <person name="Spring S."/>
            <person name="Goker M."/>
            <person name="Sikorski J."/>
            <person name="Woyke T."/>
            <person name="Bristow J."/>
            <person name="Eisen J.A."/>
            <person name="Markowitz V."/>
            <person name="Hugenholtz P."/>
            <person name="Kyrpides N.C."/>
            <person name="Klenk H.P."/>
        </authorList>
    </citation>
    <scope>NUCLEOTIDE SEQUENCE [LARGE SCALE GENOMIC DNA]</scope>
    <source>
        <strain evidence="2">ATCC 33891 / DSM 2032 / 1pr3</strain>
    </source>
</reference>
<sequence length="65" mass="7195">MKRIFSNPIDLSKVDTLIYHLPDGPTLSVEMDGLGSFFDFDMEIGDICDTSDIDGVVHFFPKGNA</sequence>
<dbReference type="KEGG" id="dpr:Despr_2560"/>
<accession>A0A7U3YNM2</accession>
<gene>
    <name evidence="1" type="ordered locus">Despr_2560</name>
</gene>
<proteinExistence type="predicted"/>
<dbReference type="RefSeq" id="WP_015725222.1">
    <property type="nucleotide sequence ID" value="NC_014972.1"/>
</dbReference>
<protein>
    <submittedName>
        <fullName evidence="1">Uncharacterized protein</fullName>
    </submittedName>
</protein>
<organism evidence="1 2">
    <name type="scientific">Desulfobulbus propionicus (strain ATCC 33891 / DSM 2032 / VKM B-1956 / 1pr3)</name>
    <dbReference type="NCBI Taxonomy" id="577650"/>
    <lineage>
        <taxon>Bacteria</taxon>
        <taxon>Pseudomonadati</taxon>
        <taxon>Thermodesulfobacteriota</taxon>
        <taxon>Desulfobulbia</taxon>
        <taxon>Desulfobulbales</taxon>
        <taxon>Desulfobulbaceae</taxon>
        <taxon>Desulfobulbus</taxon>
    </lineage>
</organism>